<evidence type="ECO:0000313" key="8">
    <source>
        <dbReference type="Proteomes" id="UP000231252"/>
    </source>
</evidence>
<dbReference type="GO" id="GO:0008237">
    <property type="term" value="F:metallopeptidase activity"/>
    <property type="evidence" value="ECO:0007669"/>
    <property type="project" value="UniProtKB-KW"/>
</dbReference>
<dbReference type="Pfam" id="PF04002">
    <property type="entry name" value="RadC"/>
    <property type="match status" value="1"/>
</dbReference>
<dbReference type="EMBL" id="PEYU01000001">
    <property type="protein sequence ID" value="PIS22799.1"/>
    <property type="molecule type" value="Genomic_DNA"/>
</dbReference>
<dbReference type="Gene3D" id="3.40.140.10">
    <property type="entry name" value="Cytidine Deaminase, domain 2"/>
    <property type="match status" value="1"/>
</dbReference>
<keyword evidence="5" id="KW-0482">Metalloprotease</keyword>
<dbReference type="GO" id="GO:0006508">
    <property type="term" value="P:proteolysis"/>
    <property type="evidence" value="ECO:0007669"/>
    <property type="project" value="UniProtKB-KW"/>
</dbReference>
<dbReference type="Proteomes" id="UP000231252">
    <property type="component" value="Unassembled WGS sequence"/>
</dbReference>
<dbReference type="PANTHER" id="PTHR30471">
    <property type="entry name" value="DNA REPAIR PROTEIN RADC"/>
    <property type="match status" value="1"/>
</dbReference>
<dbReference type="PROSITE" id="PS50249">
    <property type="entry name" value="MPN"/>
    <property type="match status" value="1"/>
</dbReference>
<dbReference type="InterPro" id="IPR020891">
    <property type="entry name" value="UPF0758_CS"/>
</dbReference>
<evidence type="ECO:0000256" key="1">
    <source>
        <dbReference type="ARBA" id="ARBA00022670"/>
    </source>
</evidence>
<evidence type="ECO:0000256" key="3">
    <source>
        <dbReference type="ARBA" id="ARBA00022801"/>
    </source>
</evidence>
<dbReference type="PANTHER" id="PTHR30471:SF3">
    <property type="entry name" value="UPF0758 PROTEIN YEES-RELATED"/>
    <property type="match status" value="1"/>
</dbReference>
<dbReference type="GO" id="GO:0046872">
    <property type="term" value="F:metal ion binding"/>
    <property type="evidence" value="ECO:0007669"/>
    <property type="project" value="UniProtKB-KW"/>
</dbReference>
<evidence type="ECO:0000313" key="7">
    <source>
        <dbReference type="EMBL" id="PIS22799.1"/>
    </source>
</evidence>
<dbReference type="InterPro" id="IPR001405">
    <property type="entry name" value="UPF0758"/>
</dbReference>
<dbReference type="AlphaFoldDB" id="A0A2H0XF80"/>
<evidence type="ECO:0000256" key="5">
    <source>
        <dbReference type="ARBA" id="ARBA00023049"/>
    </source>
</evidence>
<protein>
    <recommendedName>
        <fullName evidence="6">MPN domain-containing protein</fullName>
    </recommendedName>
</protein>
<proteinExistence type="predicted"/>
<feature type="non-terminal residue" evidence="7">
    <location>
        <position position="1"/>
    </location>
</feature>
<keyword evidence="2" id="KW-0479">Metal-binding</keyword>
<comment type="caution">
    <text evidence="7">The sequence shown here is derived from an EMBL/GenBank/DDBJ whole genome shotgun (WGS) entry which is preliminary data.</text>
</comment>
<sequence length="66" mass="7155">EPAITHNAISVVLAHNHPSGCVDPSLEDIKITKELVEAGRILGIKLVDHILFTATEILSFKAKNLI</sequence>
<keyword evidence="1" id="KW-0645">Protease</keyword>
<dbReference type="InterPro" id="IPR025657">
    <property type="entry name" value="RadC_JAB"/>
</dbReference>
<name>A0A2H0XF80_UNCKA</name>
<evidence type="ECO:0000259" key="6">
    <source>
        <dbReference type="PROSITE" id="PS50249"/>
    </source>
</evidence>
<keyword evidence="3" id="KW-0378">Hydrolase</keyword>
<gene>
    <name evidence="7" type="ORF">COT50_00035</name>
</gene>
<reference evidence="8" key="1">
    <citation type="submission" date="2017-09" db="EMBL/GenBank/DDBJ databases">
        <title>Depth-based differentiation of microbial function through sediment-hosted aquifers and enrichment of novel symbionts in the deep terrestrial subsurface.</title>
        <authorList>
            <person name="Probst A.J."/>
            <person name="Ladd B."/>
            <person name="Jarett J.K."/>
            <person name="Geller-Mcgrath D.E."/>
            <person name="Sieber C.M.K."/>
            <person name="Emerson J.B."/>
            <person name="Anantharaman K."/>
            <person name="Thomas B.C."/>
            <person name="Malmstrom R."/>
            <person name="Stieglmeier M."/>
            <person name="Klingl A."/>
            <person name="Woyke T."/>
            <person name="Ryan C.M."/>
            <person name="Banfield J.F."/>
        </authorList>
    </citation>
    <scope>NUCLEOTIDE SEQUENCE [LARGE SCALE GENOMIC DNA]</scope>
</reference>
<evidence type="ECO:0000256" key="4">
    <source>
        <dbReference type="ARBA" id="ARBA00022833"/>
    </source>
</evidence>
<keyword evidence="4" id="KW-0862">Zinc</keyword>
<organism evidence="7 8">
    <name type="scientific">candidate division WWE3 bacterium CG08_land_8_20_14_0_20_41_10</name>
    <dbReference type="NCBI Taxonomy" id="1975085"/>
    <lineage>
        <taxon>Bacteria</taxon>
        <taxon>Katanobacteria</taxon>
    </lineage>
</organism>
<dbReference type="PROSITE" id="PS01302">
    <property type="entry name" value="UPF0758"/>
    <property type="match status" value="1"/>
</dbReference>
<dbReference type="InterPro" id="IPR037518">
    <property type="entry name" value="MPN"/>
</dbReference>
<accession>A0A2H0XF80</accession>
<evidence type="ECO:0000256" key="2">
    <source>
        <dbReference type="ARBA" id="ARBA00022723"/>
    </source>
</evidence>
<feature type="domain" description="MPN" evidence="6">
    <location>
        <begin position="1"/>
        <end position="66"/>
    </location>
</feature>